<evidence type="ECO:0000313" key="1">
    <source>
        <dbReference type="EMBL" id="UXX78119.1"/>
    </source>
</evidence>
<dbReference type="Proteomes" id="UP001062165">
    <property type="component" value="Chromosome"/>
</dbReference>
<dbReference type="RefSeq" id="WP_263049865.1">
    <property type="nucleotide sequence ID" value="NZ_CP106735.1"/>
</dbReference>
<name>A0ABY6CW27_9BACT</name>
<gene>
    <name evidence="1" type="ORF">N7E81_12195</name>
</gene>
<accession>A0ABY6CW27</accession>
<proteinExistence type="predicted"/>
<keyword evidence="2" id="KW-1185">Reference proteome</keyword>
<evidence type="ECO:0008006" key="3">
    <source>
        <dbReference type="Google" id="ProtNLM"/>
    </source>
</evidence>
<sequence length="259" mass="29967">MAVKNAHHEATFDFPIKSIIPGQDDQLLLIETTDVATKTQTFLLLSFELLEIIQAISFDETYHGMVLKSYDKSQLLFIQYSDQNNPDKTNIYTFSWDGGDPTFAMMNTRIIQSGLDWIKVPHPHFTNKEIYIDLKSGTEIKKEEPREHSTLLPSIIYATAYPDSSEYFTWFVQYFQKHNIVPCRQIEYLKTVNHALISYYEEKQNGLSNTLVILEADGTIKEQILLEDQLPGIGKDTFFIFRNKAIFVTQKSTLNIYDL</sequence>
<dbReference type="EMBL" id="CP106735">
    <property type="protein sequence ID" value="UXX78119.1"/>
    <property type="molecule type" value="Genomic_DNA"/>
</dbReference>
<protein>
    <recommendedName>
        <fullName evidence="3">DUF4905 domain-containing protein</fullName>
    </recommendedName>
</protein>
<evidence type="ECO:0000313" key="2">
    <source>
        <dbReference type="Proteomes" id="UP001062165"/>
    </source>
</evidence>
<organism evidence="1 2">
    <name type="scientific">Reichenbachiella carrageenanivorans</name>
    <dbReference type="NCBI Taxonomy" id="2979869"/>
    <lineage>
        <taxon>Bacteria</taxon>
        <taxon>Pseudomonadati</taxon>
        <taxon>Bacteroidota</taxon>
        <taxon>Cytophagia</taxon>
        <taxon>Cytophagales</taxon>
        <taxon>Reichenbachiellaceae</taxon>
        <taxon>Reichenbachiella</taxon>
    </lineage>
</organism>
<reference evidence="1" key="1">
    <citation type="submission" date="2022-10" db="EMBL/GenBank/DDBJ databases">
        <title>Comparative genomics and taxonomic characterization of three novel marine species of genus Reichenbachiella exhibiting antioxidant and polysaccharide degradation activities.</title>
        <authorList>
            <person name="Muhammad N."/>
            <person name="Lee Y.-J."/>
            <person name="Ko J."/>
            <person name="Kim S.-G."/>
        </authorList>
    </citation>
    <scope>NUCLEOTIDE SEQUENCE</scope>
    <source>
        <strain evidence="1">Wsw4-B4</strain>
    </source>
</reference>